<proteinExistence type="predicted"/>
<dbReference type="Proteomes" id="UP000321917">
    <property type="component" value="Unassembled WGS sequence"/>
</dbReference>
<evidence type="ECO:0000313" key="1">
    <source>
        <dbReference type="EMBL" id="TWX62675.1"/>
    </source>
</evidence>
<dbReference type="Proteomes" id="UP000321525">
    <property type="component" value="Unassembled WGS sequence"/>
</dbReference>
<dbReference type="OrthoDB" id="6401370at2"/>
<organism evidence="2 4">
    <name type="scientific">Colwellia hornerae</name>
    <dbReference type="NCBI Taxonomy" id="89402"/>
    <lineage>
        <taxon>Bacteria</taxon>
        <taxon>Pseudomonadati</taxon>
        <taxon>Pseudomonadota</taxon>
        <taxon>Gammaproteobacteria</taxon>
        <taxon>Alteromonadales</taxon>
        <taxon>Colwelliaceae</taxon>
        <taxon>Colwellia</taxon>
    </lineage>
</organism>
<protein>
    <submittedName>
        <fullName evidence="2">Uncharacterized protein</fullName>
    </submittedName>
</protein>
<keyword evidence="3" id="KW-1185">Reference proteome</keyword>
<sequence>MSVIWKNHASRLMDFVNNNNEVQAHLYLEQLMLLPLDIQDKIINDISHLPYCNCESVSNIISQYMMFDLR</sequence>
<dbReference type="EMBL" id="VOLR01000002">
    <property type="protein sequence ID" value="TWX62675.1"/>
    <property type="molecule type" value="Genomic_DNA"/>
</dbReference>
<evidence type="ECO:0000313" key="3">
    <source>
        <dbReference type="Proteomes" id="UP000321525"/>
    </source>
</evidence>
<gene>
    <name evidence="1" type="ORF">ESZ26_02260</name>
    <name evidence="2" type="ORF">ESZ27_01870</name>
</gene>
<accession>A0A5C6QR64</accession>
<name>A0A5C6QR64_9GAMM</name>
<evidence type="ECO:0000313" key="4">
    <source>
        <dbReference type="Proteomes" id="UP000321917"/>
    </source>
</evidence>
<reference evidence="2 4" key="1">
    <citation type="submission" date="2019-07" db="EMBL/GenBank/DDBJ databases">
        <title>Genomes of sea-ice associated Colwellia species.</title>
        <authorList>
            <person name="Bowman J.P."/>
        </authorList>
    </citation>
    <scope>NUCLEOTIDE SEQUENCE [LARGE SCALE GENOMIC DNA]</scope>
    <source>
        <strain evidence="1 3">ACAM 607</strain>
        <strain evidence="2 4">IC036</strain>
    </source>
</reference>
<dbReference type="RefSeq" id="WP_146797055.1">
    <property type="nucleotide sequence ID" value="NZ_VOLR01000002.1"/>
</dbReference>
<dbReference type="AlphaFoldDB" id="A0A5C6QR64"/>
<evidence type="ECO:0000313" key="2">
    <source>
        <dbReference type="EMBL" id="TWX71585.1"/>
    </source>
</evidence>
<dbReference type="EMBL" id="VOLQ01000002">
    <property type="protein sequence ID" value="TWX71585.1"/>
    <property type="molecule type" value="Genomic_DNA"/>
</dbReference>
<comment type="caution">
    <text evidence="2">The sequence shown here is derived from an EMBL/GenBank/DDBJ whole genome shotgun (WGS) entry which is preliminary data.</text>
</comment>